<keyword evidence="1" id="KW-0732">Signal</keyword>
<evidence type="ECO:0000313" key="2">
    <source>
        <dbReference type="EMBL" id="EKE29287.1"/>
    </source>
</evidence>
<organism evidence="2">
    <name type="scientific">uncultured bacterium</name>
    <name type="common">gcode 4</name>
    <dbReference type="NCBI Taxonomy" id="1234023"/>
    <lineage>
        <taxon>Bacteria</taxon>
        <taxon>environmental samples</taxon>
    </lineage>
</organism>
<gene>
    <name evidence="2" type="ORF">ACD_2C00193G0008</name>
</gene>
<sequence>MKINKNIATLWIWAALVSGVAVAEDSALDCKKVVWDFRKQSETILCKEKKPALTDEENLSLIPWQITALREGEDFLKSKLKWSLDELLLCNLYKVKNKACSKPEEDILKDIQEIWETFYILAEKFWCNSDALGWIMHFNLMIESETWITDTLTSYKACFKENASVQFSYDRFISNFVYNLADAEFKKETTDKVVDAITGMLKDDIRSKILTEIDSWEMWEEMEELYRTALDNLNKNYYNK</sequence>
<comment type="caution">
    <text evidence="2">The sequence shown here is derived from an EMBL/GenBank/DDBJ whole genome shotgun (WGS) entry which is preliminary data.</text>
</comment>
<accession>K2G4N0</accession>
<protein>
    <submittedName>
        <fullName evidence="2">Uncharacterized protein</fullName>
    </submittedName>
</protein>
<reference evidence="2" key="1">
    <citation type="journal article" date="2012" name="Science">
        <title>Fermentation, hydrogen, and sulfur metabolism in multiple uncultivated bacterial phyla.</title>
        <authorList>
            <person name="Wrighton K.C."/>
            <person name="Thomas B.C."/>
            <person name="Sharon I."/>
            <person name="Miller C.S."/>
            <person name="Castelle C.J."/>
            <person name="VerBerkmoes N.C."/>
            <person name="Wilkins M.J."/>
            <person name="Hettich R.L."/>
            <person name="Lipton M.S."/>
            <person name="Williams K.H."/>
            <person name="Long P.E."/>
            <person name="Banfield J.F."/>
        </authorList>
    </citation>
    <scope>NUCLEOTIDE SEQUENCE [LARGE SCALE GENOMIC DNA]</scope>
</reference>
<dbReference type="EMBL" id="AMFJ01000193">
    <property type="protein sequence ID" value="EKE29287.1"/>
    <property type="molecule type" value="Genomic_DNA"/>
</dbReference>
<proteinExistence type="predicted"/>
<feature type="signal peptide" evidence="1">
    <location>
        <begin position="1"/>
        <end position="23"/>
    </location>
</feature>
<feature type="chain" id="PRO_5017393424" evidence="1">
    <location>
        <begin position="24"/>
        <end position="240"/>
    </location>
</feature>
<name>K2G4N0_9BACT</name>
<dbReference type="AlphaFoldDB" id="K2G4N0"/>
<evidence type="ECO:0000256" key="1">
    <source>
        <dbReference type="SAM" id="SignalP"/>
    </source>
</evidence>